<comment type="similarity">
    <text evidence="1">Belongs to the pseudouridine synthase TruD family.</text>
</comment>
<dbReference type="Gene3D" id="3.30.2350.20">
    <property type="entry name" value="TruD, catalytic domain"/>
    <property type="match status" value="3"/>
</dbReference>
<reference evidence="6" key="1">
    <citation type="submission" date="2016-05" db="EMBL/GenBank/DDBJ databases">
        <authorList>
            <person name="Naeem Raeece"/>
        </authorList>
    </citation>
    <scope>NUCLEOTIDE SEQUENCE [LARGE SCALE GENOMIC DNA]</scope>
</reference>
<protein>
    <submittedName>
        <fullName evidence="5">tRNA pseudouridine synthase D, putative</fullName>
    </submittedName>
</protein>
<evidence type="ECO:0000313" key="5">
    <source>
        <dbReference type="EMBL" id="SBT30867.1"/>
    </source>
</evidence>
<feature type="region of interest" description="Disordered" evidence="3">
    <location>
        <begin position="132"/>
        <end position="201"/>
    </location>
</feature>
<dbReference type="InterPro" id="IPR042214">
    <property type="entry name" value="TruD_catalytic"/>
</dbReference>
<dbReference type="InterPro" id="IPR011760">
    <property type="entry name" value="PsdUridine_synth_TruD_insert"/>
</dbReference>
<dbReference type="AlphaFoldDB" id="A0A1A8YH31"/>
<evidence type="ECO:0000256" key="2">
    <source>
        <dbReference type="ARBA" id="ARBA00023235"/>
    </source>
</evidence>
<evidence type="ECO:0000256" key="1">
    <source>
        <dbReference type="ARBA" id="ARBA00007953"/>
    </source>
</evidence>
<keyword evidence="2" id="KW-0413">Isomerase</keyword>
<gene>
    <name evidence="5" type="ORF">POVWA1_004320</name>
</gene>
<dbReference type="SUPFAM" id="SSF55120">
    <property type="entry name" value="Pseudouridine synthase"/>
    <property type="match status" value="1"/>
</dbReference>
<dbReference type="Pfam" id="PF01142">
    <property type="entry name" value="TruD"/>
    <property type="match status" value="1"/>
</dbReference>
<evidence type="ECO:0000313" key="6">
    <source>
        <dbReference type="Proteomes" id="UP000078555"/>
    </source>
</evidence>
<dbReference type="PROSITE" id="PS50984">
    <property type="entry name" value="TRUD"/>
    <property type="match status" value="1"/>
</dbReference>
<sequence>MFVTTYQCMHVARLGKHEYIMFLWKNPTKLLLQRSDNVTTPFGKKNSLLSNFRQFSSRYLSEEDVGIIHFMSDFLAENRKDKKVHENVRDDIQCIFKYKCEDFHVYEIEKNNNVLNVEYIKRKIAIGNTEKGENVNLTGGLGTHHESPGKGEVLPREGEQYRDGNERCNSGEEKHSKTTPNSVTESKGIPHRREEYDEDVTNNTEEETEWLKFILYKVNKDTQEAIREISKVSGIAIKDFHYSGFKDKRSVSTQVIATKSINWEKIQSVKNYYFNKKIKNILICNIVRVRKKVELGEHKGNHFIVVLRNVQNNEDYLRNRLRNIKQYGFINYFGMQRFGVYKNTSNKGKALISRDYKEYIKCVLDASIFEKKFFYGNVIKDSVTIYLKHACNLYFKKNATFAFRYFTCKMNKLLKLNDLIHSRDLSKDTELINKHMFSYMTNSEYEAFILLRNLYMCEKNNRRDKVGKNTPQKRNDKILKINAGRSGRNEDGEMNSANLREEENCKSWEKNEHNFYKNEQMCVKGVSMETRRFHMHSYSAKIFNMLTSYRLQNFGIFLTNGDYVFTKDIQSKKVEAKNQHNYITVFCDNSLTNVSMYNVVLPVLGSMPSRLSYLNVFKKMYRKYSGKNIRLAFLEILLYLICTLYEDNLFRVKGDQRMDSYISANFMQEKKGKKDSIKLVSQHILTNAIPIKETLYIIKKFDTYINTFDYEYGMTCMFRNVVILPKDLYFCFCKYSEPKAKFVSDLYTTNFFRSKPLNGKGIHKYIPGANMSYDVETKSSHANGGMNDVGGSCVETGGKPDRSHTVAEWVKIVDKHAHVQGDSQALLVHNVFHNRTEEQISRASLENGASSFGSRATDAKQCNALILSFNLNSSSYATMLVRELYGKRNELLVHKLIEKCQKYHERVAALRR</sequence>
<accession>A0A1A8YH31</accession>
<keyword evidence="6" id="KW-1185">Reference proteome</keyword>
<dbReference type="InterPro" id="IPR001656">
    <property type="entry name" value="PsdUridine_synth_TruD"/>
</dbReference>
<name>A0A1A8YH31_PLAOA</name>
<dbReference type="InterPro" id="IPR020103">
    <property type="entry name" value="PsdUridine_synth_cat_dom_sf"/>
</dbReference>
<dbReference type="GO" id="GO:0003723">
    <property type="term" value="F:RNA binding"/>
    <property type="evidence" value="ECO:0007669"/>
    <property type="project" value="InterPro"/>
</dbReference>
<organism evidence="5 6">
    <name type="scientific">Plasmodium ovale wallikeri</name>
    <dbReference type="NCBI Taxonomy" id="864142"/>
    <lineage>
        <taxon>Eukaryota</taxon>
        <taxon>Sar</taxon>
        <taxon>Alveolata</taxon>
        <taxon>Apicomplexa</taxon>
        <taxon>Aconoidasida</taxon>
        <taxon>Haemosporida</taxon>
        <taxon>Plasmodiidae</taxon>
        <taxon>Plasmodium</taxon>
        <taxon>Plasmodium (Plasmodium)</taxon>
    </lineage>
</organism>
<evidence type="ECO:0000259" key="4">
    <source>
        <dbReference type="PROSITE" id="PS50984"/>
    </source>
</evidence>
<feature type="domain" description="TRUD" evidence="4">
    <location>
        <begin position="328"/>
        <end position="651"/>
    </location>
</feature>
<dbReference type="GO" id="GO:0001522">
    <property type="term" value="P:pseudouridine synthesis"/>
    <property type="evidence" value="ECO:0007669"/>
    <property type="project" value="InterPro"/>
</dbReference>
<dbReference type="PIRSF" id="PIRSF037016">
    <property type="entry name" value="Pseudouridin_synth_euk_prd"/>
    <property type="match status" value="1"/>
</dbReference>
<dbReference type="GO" id="GO:0005634">
    <property type="term" value="C:nucleus"/>
    <property type="evidence" value="ECO:0007669"/>
    <property type="project" value="TreeGrafter"/>
</dbReference>
<dbReference type="PANTHER" id="PTHR13326">
    <property type="entry name" value="TRNA PSEUDOURIDINE SYNTHASE D"/>
    <property type="match status" value="1"/>
</dbReference>
<dbReference type="GO" id="GO:0009982">
    <property type="term" value="F:pseudouridine synthase activity"/>
    <property type="evidence" value="ECO:0007669"/>
    <property type="project" value="InterPro"/>
</dbReference>
<feature type="compositionally biased region" description="Basic and acidic residues" evidence="3">
    <location>
        <begin position="143"/>
        <end position="176"/>
    </location>
</feature>
<dbReference type="PANTHER" id="PTHR13326:SF21">
    <property type="entry name" value="PSEUDOURIDYLATE SYNTHASE PUS7L"/>
    <property type="match status" value="1"/>
</dbReference>
<proteinExistence type="inferred from homology"/>
<dbReference type="Proteomes" id="UP000078555">
    <property type="component" value="Unassembled WGS sequence"/>
</dbReference>
<dbReference type="EMBL" id="FLRD01000009">
    <property type="protein sequence ID" value="SBT30867.1"/>
    <property type="molecule type" value="Genomic_DNA"/>
</dbReference>
<evidence type="ECO:0000256" key="3">
    <source>
        <dbReference type="SAM" id="MobiDB-lite"/>
    </source>
</evidence>